<keyword evidence="3" id="KW-1185">Reference proteome</keyword>
<comment type="caution">
    <text evidence="2">The sequence shown here is derived from an EMBL/GenBank/DDBJ whole genome shotgun (WGS) entry which is preliminary data.</text>
</comment>
<evidence type="ECO:0000256" key="1">
    <source>
        <dbReference type="SAM" id="Phobius"/>
    </source>
</evidence>
<feature type="transmembrane region" description="Helical" evidence="1">
    <location>
        <begin position="113"/>
        <end position="134"/>
    </location>
</feature>
<dbReference type="OrthoDB" id="9803832at2"/>
<dbReference type="AlphaFoldDB" id="A0A2T8FF83"/>
<feature type="transmembrane region" description="Helical" evidence="1">
    <location>
        <begin position="81"/>
        <end position="101"/>
    </location>
</feature>
<dbReference type="RefSeq" id="WP_116570512.1">
    <property type="nucleotide sequence ID" value="NZ_QDGZ01000001.1"/>
</dbReference>
<proteinExistence type="predicted"/>
<reference evidence="2 3" key="1">
    <citation type="submission" date="2018-04" db="EMBL/GenBank/DDBJ databases">
        <title>Genome of Nocardioides gansuensis WSJ-1.</title>
        <authorList>
            <person name="Wu S."/>
            <person name="Wang G."/>
        </authorList>
    </citation>
    <scope>NUCLEOTIDE SEQUENCE [LARGE SCALE GENOMIC DNA]</scope>
    <source>
        <strain evidence="2 3">WSJ-1</strain>
    </source>
</reference>
<dbReference type="InterPro" id="IPR009732">
    <property type="entry name" value="DUF1304"/>
</dbReference>
<gene>
    <name evidence="2" type="ORF">DDE18_01795</name>
</gene>
<evidence type="ECO:0000313" key="3">
    <source>
        <dbReference type="Proteomes" id="UP000246018"/>
    </source>
</evidence>
<accession>A0A2T8FF83</accession>
<feature type="transmembrane region" description="Helical" evidence="1">
    <location>
        <begin position="48"/>
        <end position="69"/>
    </location>
</feature>
<keyword evidence="1" id="KW-0472">Membrane</keyword>
<evidence type="ECO:0000313" key="2">
    <source>
        <dbReference type="EMBL" id="PVG84381.1"/>
    </source>
</evidence>
<name>A0A2T8FF83_9ACTN</name>
<organism evidence="2 3">
    <name type="scientific">Nocardioides gansuensis</name>
    <dbReference type="NCBI Taxonomy" id="2138300"/>
    <lineage>
        <taxon>Bacteria</taxon>
        <taxon>Bacillati</taxon>
        <taxon>Actinomycetota</taxon>
        <taxon>Actinomycetes</taxon>
        <taxon>Propionibacteriales</taxon>
        <taxon>Nocardioidaceae</taxon>
        <taxon>Nocardioides</taxon>
    </lineage>
</organism>
<dbReference type="Pfam" id="PF06993">
    <property type="entry name" value="DUF1304"/>
    <property type="match status" value="1"/>
</dbReference>
<keyword evidence="1" id="KW-1133">Transmembrane helix</keyword>
<dbReference type="EMBL" id="QDGZ01000001">
    <property type="protein sequence ID" value="PVG84381.1"/>
    <property type="molecule type" value="Genomic_DNA"/>
</dbReference>
<keyword evidence="1" id="KW-0812">Transmembrane</keyword>
<feature type="transmembrane region" description="Helical" evidence="1">
    <location>
        <begin position="6"/>
        <end position="27"/>
    </location>
</feature>
<dbReference type="Proteomes" id="UP000246018">
    <property type="component" value="Unassembled WGS sequence"/>
</dbReference>
<sequence length="135" mass="14419">MNQVAEIVLIVDAIVLVMVAPLEMFFLDRPAVQKFLNVEPSNVRDAELWAFCIGARNLLASVGVVAGVWLLHGGGAEETGVVVMLVTAWYMLLSSVAMGVADALGKWHPRGGGWLDTLYSAPLPAVALVAQGFWA</sequence>
<protein>
    <submittedName>
        <fullName evidence="2">DUF1304 domain-containing protein</fullName>
    </submittedName>
</protein>